<protein>
    <recommendedName>
        <fullName evidence="2">Type I restriction enzyme R protein N-terminal domain-containing protein</fullName>
    </recommendedName>
</protein>
<organism evidence="1">
    <name type="scientific">marine sediment metagenome</name>
    <dbReference type="NCBI Taxonomy" id="412755"/>
    <lineage>
        <taxon>unclassified sequences</taxon>
        <taxon>metagenomes</taxon>
        <taxon>ecological metagenomes</taxon>
    </lineage>
</organism>
<dbReference type="AlphaFoldDB" id="X1R2J7"/>
<comment type="caution">
    <text evidence="1">The sequence shown here is derived from an EMBL/GenBank/DDBJ whole genome shotgun (WGS) entry which is preliminary data.</text>
</comment>
<gene>
    <name evidence="1" type="ORF">S12H4_04936</name>
</gene>
<reference evidence="1" key="1">
    <citation type="journal article" date="2014" name="Front. Microbiol.">
        <title>High frequency of phylogenetically diverse reductive dehalogenase-homologous genes in deep subseafloor sedimentary metagenomes.</title>
        <authorList>
            <person name="Kawai M."/>
            <person name="Futagami T."/>
            <person name="Toyoda A."/>
            <person name="Takaki Y."/>
            <person name="Nishi S."/>
            <person name="Hori S."/>
            <person name="Arai W."/>
            <person name="Tsubouchi T."/>
            <person name="Morono Y."/>
            <person name="Uchiyama I."/>
            <person name="Ito T."/>
            <person name="Fujiyama A."/>
            <person name="Inagaki F."/>
            <person name="Takami H."/>
        </authorList>
    </citation>
    <scope>NUCLEOTIDE SEQUENCE</scope>
    <source>
        <strain evidence="1">Expedition CK06-06</strain>
    </source>
</reference>
<accession>X1R2J7</accession>
<sequence length="289" mass="33649">MSVNIFDNYIQSITSKFSHVETSEMGYRADFEILLKGIFKLINVKRVDHDPRARQGNKPDFIVINKDVPILYIEAKDIGVSLDKVEKSKQMARYFGYTNLVLTDYVEFRFYRNGLPYEEPIKIASYDLKNRIITPLSQNYKHAAKTLLDFTQSQKEPIKSGKHLSRIMGGKAQRIRDNIRHFLNSDSAQNKELIHIYKAIKKMLVHDLTIDTFSDMYAQTLVYGLFVARYYDDSPETFSRQEARDLVPASNPFLQHFFDHIAGPNFDKRLSYIVDELCLVFQHADTKKL</sequence>
<evidence type="ECO:0000313" key="1">
    <source>
        <dbReference type="EMBL" id="GAI61311.1"/>
    </source>
</evidence>
<name>X1R2J7_9ZZZZ</name>
<feature type="non-terminal residue" evidence="1">
    <location>
        <position position="289"/>
    </location>
</feature>
<proteinExistence type="predicted"/>
<dbReference type="EMBL" id="BARW01001580">
    <property type="protein sequence ID" value="GAI61311.1"/>
    <property type="molecule type" value="Genomic_DNA"/>
</dbReference>
<evidence type="ECO:0008006" key="2">
    <source>
        <dbReference type="Google" id="ProtNLM"/>
    </source>
</evidence>